<dbReference type="GO" id="GO:0008061">
    <property type="term" value="F:chitin binding"/>
    <property type="evidence" value="ECO:0007669"/>
    <property type="project" value="UniProtKB-KW"/>
</dbReference>
<comment type="caution">
    <text evidence="8">The sequence shown here is derived from an EMBL/GenBank/DDBJ whole genome shotgun (WGS) entry which is preliminary data.</text>
</comment>
<dbReference type="Gene3D" id="2.170.140.10">
    <property type="entry name" value="Chitin binding domain"/>
    <property type="match status" value="1"/>
</dbReference>
<feature type="domain" description="Chitin-binding type-2" evidence="7">
    <location>
        <begin position="23"/>
        <end position="77"/>
    </location>
</feature>
<dbReference type="PANTHER" id="PTHR23301:SF0">
    <property type="entry name" value="CHITIN-BINDING TYPE-2 DOMAIN-CONTAINING PROTEIN-RELATED"/>
    <property type="match status" value="1"/>
</dbReference>
<feature type="non-terminal residue" evidence="8">
    <location>
        <position position="1"/>
    </location>
</feature>
<dbReference type="SUPFAM" id="SSF57625">
    <property type="entry name" value="Invertebrate chitin-binding proteins"/>
    <property type="match status" value="1"/>
</dbReference>
<organism evidence="8 9">
    <name type="scientific">Meganyctiphanes norvegica</name>
    <name type="common">Northern krill</name>
    <name type="synonym">Thysanopoda norvegica</name>
    <dbReference type="NCBI Taxonomy" id="48144"/>
    <lineage>
        <taxon>Eukaryota</taxon>
        <taxon>Metazoa</taxon>
        <taxon>Ecdysozoa</taxon>
        <taxon>Arthropoda</taxon>
        <taxon>Crustacea</taxon>
        <taxon>Multicrustacea</taxon>
        <taxon>Malacostraca</taxon>
        <taxon>Eumalacostraca</taxon>
        <taxon>Eucarida</taxon>
        <taxon>Euphausiacea</taxon>
        <taxon>Euphausiidae</taxon>
        <taxon>Meganyctiphanes</taxon>
    </lineage>
</organism>
<keyword evidence="3" id="KW-0677">Repeat</keyword>
<dbReference type="Proteomes" id="UP001497623">
    <property type="component" value="Unassembled WGS sequence"/>
</dbReference>
<dbReference type="InterPro" id="IPR002557">
    <property type="entry name" value="Chitin-bd_dom"/>
</dbReference>
<proteinExistence type="predicted"/>
<name>A0AAV2PZ83_MEGNR</name>
<keyword evidence="2 6" id="KW-0732">Signal</keyword>
<dbReference type="PANTHER" id="PTHR23301">
    <property type="entry name" value="CHITIN BINDING PERITROPHIN-A"/>
    <property type="match status" value="1"/>
</dbReference>
<evidence type="ECO:0000256" key="4">
    <source>
        <dbReference type="ARBA" id="ARBA00023157"/>
    </source>
</evidence>
<keyword evidence="1" id="KW-0147">Chitin-binding</keyword>
<keyword evidence="5" id="KW-0325">Glycoprotein</keyword>
<accession>A0AAV2PZ83</accession>
<reference evidence="8 9" key="1">
    <citation type="submission" date="2024-05" db="EMBL/GenBank/DDBJ databases">
        <authorList>
            <person name="Wallberg A."/>
        </authorList>
    </citation>
    <scope>NUCLEOTIDE SEQUENCE [LARGE SCALE GENOMIC DNA]</scope>
</reference>
<keyword evidence="4" id="KW-1015">Disulfide bond</keyword>
<dbReference type="InterPro" id="IPR016187">
    <property type="entry name" value="CTDL_fold"/>
</dbReference>
<dbReference type="PROSITE" id="PS50940">
    <property type="entry name" value="CHIT_BIND_II"/>
    <property type="match status" value="1"/>
</dbReference>
<feature type="signal peptide" evidence="6">
    <location>
        <begin position="1"/>
        <end position="23"/>
    </location>
</feature>
<evidence type="ECO:0000256" key="1">
    <source>
        <dbReference type="ARBA" id="ARBA00022669"/>
    </source>
</evidence>
<dbReference type="EMBL" id="CAXKWB010002727">
    <property type="protein sequence ID" value="CAL4067495.1"/>
    <property type="molecule type" value="Genomic_DNA"/>
</dbReference>
<dbReference type="Gene3D" id="3.10.100.10">
    <property type="entry name" value="Mannose-Binding Protein A, subunit A"/>
    <property type="match status" value="1"/>
</dbReference>
<dbReference type="SMART" id="SM00494">
    <property type="entry name" value="ChtBD2"/>
    <property type="match status" value="1"/>
</dbReference>
<dbReference type="Pfam" id="PF01607">
    <property type="entry name" value="CBM_14"/>
    <property type="match status" value="1"/>
</dbReference>
<keyword evidence="9" id="KW-1185">Reference proteome</keyword>
<gene>
    <name evidence="8" type="ORF">MNOR_LOCUS6549</name>
</gene>
<dbReference type="GO" id="GO:0005576">
    <property type="term" value="C:extracellular region"/>
    <property type="evidence" value="ECO:0007669"/>
    <property type="project" value="InterPro"/>
</dbReference>
<evidence type="ECO:0000256" key="6">
    <source>
        <dbReference type="SAM" id="SignalP"/>
    </source>
</evidence>
<protein>
    <recommendedName>
        <fullName evidence="7">Chitin-binding type-2 domain-containing protein</fullName>
    </recommendedName>
</protein>
<evidence type="ECO:0000256" key="5">
    <source>
        <dbReference type="ARBA" id="ARBA00023180"/>
    </source>
</evidence>
<feature type="non-terminal residue" evidence="8">
    <location>
        <position position="156"/>
    </location>
</feature>
<dbReference type="SUPFAM" id="SSF56436">
    <property type="entry name" value="C-type lectin-like"/>
    <property type="match status" value="1"/>
</dbReference>
<evidence type="ECO:0000256" key="3">
    <source>
        <dbReference type="ARBA" id="ARBA00022737"/>
    </source>
</evidence>
<dbReference type="AlphaFoldDB" id="A0AAV2PZ83"/>
<dbReference type="InterPro" id="IPR036508">
    <property type="entry name" value="Chitin-bd_dom_sf"/>
</dbReference>
<evidence type="ECO:0000259" key="7">
    <source>
        <dbReference type="PROSITE" id="PS50940"/>
    </source>
</evidence>
<evidence type="ECO:0000256" key="2">
    <source>
        <dbReference type="ARBA" id="ARBA00022729"/>
    </source>
</evidence>
<sequence>ITMGSPAAHLVFYTVLLGCLAAAWECPDNGLFADPHNCQWYYNCANGLAFHSICPDGTLYDVRQKHCDWARNIDCRPAAVPTDAPPSPFGCPVGYSEVAGNCYYFSKLHGLPRMSWSDARNFCQSMSYVNYTVDLAVMGNFSAPQDDPVLNYMSVQ</sequence>
<dbReference type="InterPro" id="IPR016186">
    <property type="entry name" value="C-type_lectin-like/link_sf"/>
</dbReference>
<evidence type="ECO:0000313" key="9">
    <source>
        <dbReference type="Proteomes" id="UP001497623"/>
    </source>
</evidence>
<evidence type="ECO:0000313" key="8">
    <source>
        <dbReference type="EMBL" id="CAL4067495.1"/>
    </source>
</evidence>
<feature type="chain" id="PRO_5043539460" description="Chitin-binding type-2 domain-containing protein" evidence="6">
    <location>
        <begin position="24"/>
        <end position="156"/>
    </location>
</feature>
<dbReference type="InterPro" id="IPR051940">
    <property type="entry name" value="Chitin_bind-dev_reg"/>
</dbReference>